<protein>
    <recommendedName>
        <fullName evidence="1">VOC domain-containing protein</fullName>
    </recommendedName>
</protein>
<proteinExistence type="predicted"/>
<dbReference type="SUPFAM" id="SSF54593">
    <property type="entry name" value="Glyoxalase/Bleomycin resistance protein/Dihydroxybiphenyl dioxygenase"/>
    <property type="match status" value="1"/>
</dbReference>
<dbReference type="OrthoDB" id="1645442at2"/>
<evidence type="ECO:0000313" key="3">
    <source>
        <dbReference type="Proteomes" id="UP000188342"/>
    </source>
</evidence>
<evidence type="ECO:0000259" key="1">
    <source>
        <dbReference type="PROSITE" id="PS51819"/>
    </source>
</evidence>
<dbReference type="Proteomes" id="UP000188342">
    <property type="component" value="Unassembled WGS sequence"/>
</dbReference>
<dbReference type="STRING" id="1255658.FM114_00725"/>
<dbReference type="AlphaFoldDB" id="A0A1R4IA85"/>
<name>A0A1R4IA85_9ACTN</name>
<feature type="domain" description="VOC" evidence="1">
    <location>
        <begin position="4"/>
        <end position="121"/>
    </location>
</feature>
<dbReference type="PROSITE" id="PS51819">
    <property type="entry name" value="VOC"/>
    <property type="match status" value="1"/>
</dbReference>
<evidence type="ECO:0000313" key="2">
    <source>
        <dbReference type="EMBL" id="SJN16737.1"/>
    </source>
</evidence>
<reference evidence="2 3" key="1">
    <citation type="submission" date="2017-02" db="EMBL/GenBank/DDBJ databases">
        <authorList>
            <person name="Peterson S.W."/>
        </authorList>
    </citation>
    <scope>NUCLEOTIDE SEQUENCE [LARGE SCALE GENOMIC DNA]</scope>
    <source>
        <strain evidence="2 3">LSP_Lj1</strain>
    </source>
</reference>
<dbReference type="InterPro" id="IPR037523">
    <property type="entry name" value="VOC_core"/>
</dbReference>
<dbReference type="InterPro" id="IPR041581">
    <property type="entry name" value="Glyoxalase_6"/>
</dbReference>
<dbReference type="RefSeq" id="WP_094763298.1">
    <property type="nucleotide sequence ID" value="NZ_FUKQ01000002.1"/>
</dbReference>
<dbReference type="PANTHER" id="PTHR35908:SF1">
    <property type="entry name" value="CONSERVED PROTEIN"/>
    <property type="match status" value="1"/>
</dbReference>
<dbReference type="Pfam" id="PF18029">
    <property type="entry name" value="Glyoxalase_6"/>
    <property type="match status" value="1"/>
</dbReference>
<sequence length="123" mass="13584">MMAVLTQLVFECDDPGPVAAFWQEVLELAPAEGTDDWLTLQWEPVGRFFFHRVEGHVSPQWPGETGQQQVHFDLLVDDLQAASATVERAGGTPLTEVMDPGPKAWRIFADPAGHPFCLVSVPE</sequence>
<gene>
    <name evidence="2" type="ORF">FM114_00725</name>
</gene>
<dbReference type="InterPro" id="IPR029068">
    <property type="entry name" value="Glyas_Bleomycin-R_OHBP_Dase"/>
</dbReference>
<dbReference type="EMBL" id="FUKQ01000002">
    <property type="protein sequence ID" value="SJN16737.1"/>
    <property type="molecule type" value="Genomic_DNA"/>
</dbReference>
<organism evidence="2 3">
    <name type="scientific">Luteococcus japonicus LSP_Lj1</name>
    <dbReference type="NCBI Taxonomy" id="1255658"/>
    <lineage>
        <taxon>Bacteria</taxon>
        <taxon>Bacillati</taxon>
        <taxon>Actinomycetota</taxon>
        <taxon>Actinomycetes</taxon>
        <taxon>Propionibacteriales</taxon>
        <taxon>Propionibacteriaceae</taxon>
        <taxon>Luteococcus</taxon>
    </lineage>
</organism>
<accession>A0A1R4IA85</accession>
<dbReference type="CDD" id="cd06587">
    <property type="entry name" value="VOC"/>
    <property type="match status" value="1"/>
</dbReference>
<keyword evidence="3" id="KW-1185">Reference proteome</keyword>
<dbReference type="PANTHER" id="PTHR35908">
    <property type="entry name" value="HYPOTHETICAL FUSION PROTEIN"/>
    <property type="match status" value="1"/>
</dbReference>
<dbReference type="Gene3D" id="3.10.180.10">
    <property type="entry name" value="2,3-Dihydroxybiphenyl 1,2-Dioxygenase, domain 1"/>
    <property type="match status" value="1"/>
</dbReference>